<evidence type="ECO:0000256" key="1">
    <source>
        <dbReference type="ARBA" id="ARBA00006739"/>
    </source>
</evidence>
<dbReference type="Pfam" id="PF00535">
    <property type="entry name" value="Glycos_transf_2"/>
    <property type="match status" value="1"/>
</dbReference>
<comment type="caution">
    <text evidence="5">The sequence shown here is derived from an EMBL/GenBank/DDBJ whole genome shotgun (WGS) entry which is preliminary data.</text>
</comment>
<dbReference type="InterPro" id="IPR001173">
    <property type="entry name" value="Glyco_trans_2-like"/>
</dbReference>
<dbReference type="GO" id="GO:0016757">
    <property type="term" value="F:glycosyltransferase activity"/>
    <property type="evidence" value="ECO:0007669"/>
    <property type="project" value="UniProtKB-KW"/>
</dbReference>
<feature type="domain" description="Glycosyltransferase 2-like" evidence="4">
    <location>
        <begin position="10"/>
        <end position="174"/>
    </location>
</feature>
<protein>
    <recommendedName>
        <fullName evidence="4">Glycosyltransferase 2-like domain-containing protein</fullName>
    </recommendedName>
</protein>
<keyword evidence="2" id="KW-0328">Glycosyltransferase</keyword>
<keyword evidence="3" id="KW-0808">Transferase</keyword>
<sequence>MKDEECPLISIVMLNYNGLEYLKKTVPSVLELNYPNYEYIIVDNGSSDGSIDFIRGFERIRLVENGENVGYSKGKNIGFREANGEYVLSLDNDILLTDQDILGKLLSMRGKDTGFIQVLFTDIDTMHTKYYGIYFSFYGANLHLKPQDVEKIRNCKKQIPIGAATGGCFFVSKKNWDYIGGFDESQSFNLDDMDVGPRAWMYGFKNYLYTGSYAIHLGINKTQTAESYANRFRLFFSGHARSMIKNYRLGSLIICLPSLFAFQFVKSLRYSVKKTSPKIFLAFLGSVGFFLKNLPDTLDQRRIVQSKRTVSNDLFLKIEPPKFD</sequence>
<evidence type="ECO:0000313" key="5">
    <source>
        <dbReference type="EMBL" id="MCQ6961814.1"/>
    </source>
</evidence>
<organism evidence="5 6">
    <name type="scientific">Methanolobus chelungpuianus</name>
    <dbReference type="NCBI Taxonomy" id="502115"/>
    <lineage>
        <taxon>Archaea</taxon>
        <taxon>Methanobacteriati</taxon>
        <taxon>Methanobacteriota</taxon>
        <taxon>Stenosarchaea group</taxon>
        <taxon>Methanomicrobia</taxon>
        <taxon>Methanosarcinales</taxon>
        <taxon>Methanosarcinaceae</taxon>
        <taxon>Methanolobus</taxon>
    </lineage>
</organism>
<name>A0AAE3H942_9EURY</name>
<evidence type="ECO:0000256" key="2">
    <source>
        <dbReference type="ARBA" id="ARBA00022676"/>
    </source>
</evidence>
<proteinExistence type="inferred from homology"/>
<evidence type="ECO:0000259" key="4">
    <source>
        <dbReference type="Pfam" id="PF00535"/>
    </source>
</evidence>
<dbReference type="Proteomes" id="UP001206983">
    <property type="component" value="Unassembled WGS sequence"/>
</dbReference>
<comment type="similarity">
    <text evidence="1">Belongs to the glycosyltransferase 2 family.</text>
</comment>
<reference evidence="5 6" key="1">
    <citation type="journal article" date="2011" name="Appl. Environ. Microbiol.">
        <title>Methanogenic archaea isolated from Taiwan's Chelungpu fault.</title>
        <authorList>
            <person name="Wu S.Y."/>
            <person name="Lai M.C."/>
        </authorList>
    </citation>
    <scope>NUCLEOTIDE SEQUENCE [LARGE SCALE GENOMIC DNA]</scope>
    <source>
        <strain evidence="5 6">St545Mb</strain>
    </source>
</reference>
<gene>
    <name evidence="5" type="ORF">PV02_01035</name>
</gene>
<evidence type="ECO:0000313" key="6">
    <source>
        <dbReference type="Proteomes" id="UP001206983"/>
    </source>
</evidence>
<keyword evidence="6" id="KW-1185">Reference proteome</keyword>
<accession>A0AAE3H942</accession>
<dbReference type="AlphaFoldDB" id="A0AAE3H942"/>
<dbReference type="CDD" id="cd04186">
    <property type="entry name" value="GT_2_like_c"/>
    <property type="match status" value="1"/>
</dbReference>
<dbReference type="PANTHER" id="PTHR43179:SF12">
    <property type="entry name" value="GALACTOFURANOSYLTRANSFERASE GLFT2"/>
    <property type="match status" value="1"/>
</dbReference>
<dbReference type="InterPro" id="IPR029044">
    <property type="entry name" value="Nucleotide-diphossugar_trans"/>
</dbReference>
<dbReference type="Gene3D" id="3.90.550.10">
    <property type="entry name" value="Spore Coat Polysaccharide Biosynthesis Protein SpsA, Chain A"/>
    <property type="match status" value="1"/>
</dbReference>
<dbReference type="SUPFAM" id="SSF53448">
    <property type="entry name" value="Nucleotide-diphospho-sugar transferases"/>
    <property type="match status" value="1"/>
</dbReference>
<evidence type="ECO:0000256" key="3">
    <source>
        <dbReference type="ARBA" id="ARBA00022679"/>
    </source>
</evidence>
<dbReference type="EMBL" id="JTEO01000002">
    <property type="protein sequence ID" value="MCQ6961814.1"/>
    <property type="molecule type" value="Genomic_DNA"/>
</dbReference>
<dbReference type="PANTHER" id="PTHR43179">
    <property type="entry name" value="RHAMNOSYLTRANSFERASE WBBL"/>
    <property type="match status" value="1"/>
</dbReference>